<feature type="domain" description="Cytochrome oxidase subunit II copper A binding" evidence="21">
    <location>
        <begin position="119"/>
        <end position="231"/>
    </location>
</feature>
<dbReference type="EMBL" id="NUVX01000081">
    <property type="protein sequence ID" value="PFJ29091.1"/>
    <property type="molecule type" value="Genomic_DNA"/>
</dbReference>
<feature type="transmembrane region" description="Helical" evidence="20">
    <location>
        <begin position="81"/>
        <end position="103"/>
    </location>
</feature>
<evidence type="ECO:0000256" key="13">
    <source>
        <dbReference type="ARBA" id="ARBA00023002"/>
    </source>
</evidence>
<sequence length="318" mass="36137">MISLLALLSPALLLGGCDVKSGVLNPQGPVARLQLDLISWSTYFMLGIVVVMFSLFTFIVWKYRATPENEGYQPPDVHGNLLLEIIWTIIPVIVIVVITIPTIKSIYQLEEIPKEYKHVKPITINVTSAEWKWIFSYPEQGIETVNYVNIPEGTPIKFQLTSAGTMGSFWVPELGGQKYTMPGHNMELILAADNPGSYLGRNANFNGEGFSQMTFEVLSQTHKDFDKWVKDVKKTAPEITKKDYDTILKHGSVGRMTFNGTHLKWVKPSHHHGEKTDVKSDKKQEEHSHHDMENMEHMNMDDMEHMDGMEHEGHSNHH</sequence>
<evidence type="ECO:0000313" key="24">
    <source>
        <dbReference type="Proteomes" id="UP000224003"/>
    </source>
</evidence>
<dbReference type="InterPro" id="IPR006332">
    <property type="entry name" value="QoxA"/>
</dbReference>
<evidence type="ECO:0000256" key="16">
    <source>
        <dbReference type="ARBA" id="ARBA00024688"/>
    </source>
</evidence>
<comment type="caution">
    <text evidence="23">The sequence shown here is derived from an EMBL/GenBank/DDBJ whole genome shotgun (WGS) entry which is preliminary data.</text>
</comment>
<comment type="subcellular location">
    <subcellularLocation>
        <location evidence="2 18">Cell membrane</location>
        <topology evidence="2 18">Multi-pass membrane protein</topology>
    </subcellularLocation>
</comment>
<dbReference type="GO" id="GO:0009486">
    <property type="term" value="F:cytochrome bo3 ubiquinol oxidase activity"/>
    <property type="evidence" value="ECO:0007669"/>
    <property type="project" value="InterPro"/>
</dbReference>
<dbReference type="PROSITE" id="PS50999">
    <property type="entry name" value="COX2_TM"/>
    <property type="match status" value="1"/>
</dbReference>
<keyword evidence="11 17" id="KW-0249">Electron transport</keyword>
<keyword evidence="8 18" id="KW-0812">Transmembrane</keyword>
<keyword evidence="5 17" id="KW-0813">Transport</keyword>
<feature type="region of interest" description="Disordered" evidence="19">
    <location>
        <begin position="266"/>
        <end position="290"/>
    </location>
</feature>
<organism evidence="23 24">
    <name type="scientific">Bacillus thuringiensis</name>
    <dbReference type="NCBI Taxonomy" id="1428"/>
    <lineage>
        <taxon>Bacteria</taxon>
        <taxon>Bacillati</taxon>
        <taxon>Bacillota</taxon>
        <taxon>Bacilli</taxon>
        <taxon>Bacillales</taxon>
        <taxon>Bacillaceae</taxon>
        <taxon>Bacillus</taxon>
        <taxon>Bacillus cereus group</taxon>
    </lineage>
</organism>
<dbReference type="EC" id="1.10.3.-" evidence="17"/>
<dbReference type="InterPro" id="IPR011759">
    <property type="entry name" value="Cyt_c_oxidase_su2_TM_dom"/>
</dbReference>
<dbReference type="GO" id="GO:0005507">
    <property type="term" value="F:copper ion binding"/>
    <property type="evidence" value="ECO:0007669"/>
    <property type="project" value="InterPro"/>
</dbReference>
<dbReference type="InterPro" id="IPR036257">
    <property type="entry name" value="Cyt_c_oxidase_su2_TM_sf"/>
</dbReference>
<evidence type="ECO:0000256" key="4">
    <source>
        <dbReference type="ARBA" id="ARBA00016131"/>
    </source>
</evidence>
<dbReference type="PROSITE" id="PS50857">
    <property type="entry name" value="COX2_CUA"/>
    <property type="match status" value="1"/>
</dbReference>
<feature type="domain" description="Cytochrome oxidase subunit II transmembrane region profile" evidence="22">
    <location>
        <begin position="15"/>
        <end position="113"/>
    </location>
</feature>
<dbReference type="NCBIfam" id="TIGR01432">
    <property type="entry name" value="QOXA"/>
    <property type="match status" value="1"/>
</dbReference>
<comment type="similarity">
    <text evidence="3 17 18">Belongs to the cytochrome c oxidase subunit 2 family.</text>
</comment>
<evidence type="ECO:0000256" key="17">
    <source>
        <dbReference type="PIRNR" id="PIRNR000292"/>
    </source>
</evidence>
<dbReference type="Proteomes" id="UP000224003">
    <property type="component" value="Unassembled WGS sequence"/>
</dbReference>
<evidence type="ECO:0000256" key="5">
    <source>
        <dbReference type="ARBA" id="ARBA00022448"/>
    </source>
</evidence>
<name>A0A9X6WGT1_BACTU</name>
<dbReference type="SUPFAM" id="SSF81464">
    <property type="entry name" value="Cytochrome c oxidase subunit II-like, transmembrane region"/>
    <property type="match status" value="1"/>
</dbReference>
<gene>
    <name evidence="23" type="ORF">COJ15_32700</name>
</gene>
<accession>A0A9X6WGT1</accession>
<evidence type="ECO:0000256" key="7">
    <source>
        <dbReference type="ARBA" id="ARBA00022660"/>
    </source>
</evidence>
<evidence type="ECO:0000259" key="21">
    <source>
        <dbReference type="PROSITE" id="PS50857"/>
    </source>
</evidence>
<dbReference type="PANTHER" id="PTHR22888">
    <property type="entry name" value="CYTOCHROME C OXIDASE, SUBUNIT II"/>
    <property type="match status" value="1"/>
</dbReference>
<protein>
    <recommendedName>
        <fullName evidence="4 17">Quinol oxidase subunit 2</fullName>
        <ecNumber evidence="17">1.10.3.-</ecNumber>
    </recommendedName>
</protein>
<keyword evidence="10" id="KW-0732">Signal</keyword>
<proteinExistence type="inferred from homology"/>
<dbReference type="InterPro" id="IPR034227">
    <property type="entry name" value="CuRO_UO_II"/>
</dbReference>
<keyword evidence="6 17" id="KW-1003">Cell membrane</keyword>
<dbReference type="SUPFAM" id="SSF49503">
    <property type="entry name" value="Cupredoxins"/>
    <property type="match status" value="1"/>
</dbReference>
<evidence type="ECO:0000313" key="23">
    <source>
        <dbReference type="EMBL" id="PFJ29091.1"/>
    </source>
</evidence>
<keyword evidence="7 17" id="KW-0679">Respiratory chain</keyword>
<evidence type="ECO:0000256" key="18">
    <source>
        <dbReference type="RuleBase" id="RU000456"/>
    </source>
</evidence>
<evidence type="ECO:0000259" key="22">
    <source>
        <dbReference type="PROSITE" id="PS50999"/>
    </source>
</evidence>
<evidence type="ECO:0000256" key="19">
    <source>
        <dbReference type="SAM" id="MobiDB-lite"/>
    </source>
</evidence>
<dbReference type="GO" id="GO:0016682">
    <property type="term" value="F:oxidoreductase activity, acting on diphenols and related substances as donors, oxygen as acceptor"/>
    <property type="evidence" value="ECO:0007669"/>
    <property type="project" value="InterPro"/>
</dbReference>
<dbReference type="CDD" id="cd04212">
    <property type="entry name" value="CuRO_UO_II"/>
    <property type="match status" value="1"/>
</dbReference>
<comment type="function">
    <text evidence="17">Catalyzes quinol oxidation with the concomitant reduction of oxygen to water. Subunit II transfers the electrons from a quinol to the binuclear center of the catalytic subunit I.</text>
</comment>
<dbReference type="InterPro" id="IPR045187">
    <property type="entry name" value="CcO_II"/>
</dbReference>
<evidence type="ECO:0000256" key="10">
    <source>
        <dbReference type="ARBA" id="ARBA00022729"/>
    </source>
</evidence>
<dbReference type="InterPro" id="IPR006333">
    <property type="entry name" value="Cyt_o_ubiquinol_oxidase_su2"/>
</dbReference>
<keyword evidence="12 20" id="KW-1133">Transmembrane helix</keyword>
<evidence type="ECO:0000256" key="6">
    <source>
        <dbReference type="ARBA" id="ARBA00022475"/>
    </source>
</evidence>
<comment type="function">
    <text evidence="16">Subunits I and II form the functional core of the enzyme complex. Electrons originating in cytochrome c are transferred via heme a and Cu(A) to the binuclear center formed by heme a3 and Cu(B).</text>
</comment>
<dbReference type="PANTHER" id="PTHR22888:SF18">
    <property type="entry name" value="CYTOCHROME BO(3) UBIQUINOL OXIDASE SUBUNIT 2"/>
    <property type="match status" value="1"/>
</dbReference>
<dbReference type="Gene3D" id="1.10.287.90">
    <property type="match status" value="1"/>
</dbReference>
<keyword evidence="15 17" id="KW-0472">Membrane</keyword>
<evidence type="ECO:0000256" key="20">
    <source>
        <dbReference type="SAM" id="Phobius"/>
    </source>
</evidence>
<dbReference type="InterPro" id="IPR014222">
    <property type="entry name" value="Cyt_c_oxidase_su2"/>
</dbReference>
<dbReference type="GO" id="GO:0042773">
    <property type="term" value="P:ATP synthesis coupled electron transport"/>
    <property type="evidence" value="ECO:0007669"/>
    <property type="project" value="TreeGrafter"/>
</dbReference>
<reference evidence="23 24" key="1">
    <citation type="submission" date="2017-09" db="EMBL/GenBank/DDBJ databases">
        <title>Large-scale bioinformatics analysis of Bacillus genomes uncovers conserved roles of natural products in bacterial physiology.</title>
        <authorList>
            <consortium name="Agbiome Team Llc"/>
            <person name="Bleich R.M."/>
            <person name="Grubbs K.J."/>
            <person name="Santa Maria K.C."/>
            <person name="Allen S.E."/>
            <person name="Farag S."/>
            <person name="Shank E.A."/>
            <person name="Bowers A."/>
        </authorList>
    </citation>
    <scope>NUCLEOTIDE SEQUENCE [LARGE SCALE GENOMIC DNA]</scope>
    <source>
        <strain evidence="23 24">AFS085496</strain>
    </source>
</reference>
<evidence type="ECO:0000256" key="8">
    <source>
        <dbReference type="ARBA" id="ARBA00022692"/>
    </source>
</evidence>
<dbReference type="PIRSF" id="PIRSF000292">
    <property type="entry name" value="Ubi_od_II"/>
    <property type="match status" value="1"/>
</dbReference>
<feature type="transmembrane region" description="Helical" evidence="20">
    <location>
        <begin position="43"/>
        <end position="61"/>
    </location>
</feature>
<dbReference type="NCBIfam" id="TIGR02866">
    <property type="entry name" value="CoxB"/>
    <property type="match status" value="1"/>
</dbReference>
<dbReference type="InterPro" id="IPR008972">
    <property type="entry name" value="Cupredoxin"/>
</dbReference>
<dbReference type="Pfam" id="PF00116">
    <property type="entry name" value="COX2"/>
    <property type="match status" value="1"/>
</dbReference>
<evidence type="ECO:0000256" key="12">
    <source>
        <dbReference type="ARBA" id="ARBA00022989"/>
    </source>
</evidence>
<keyword evidence="14" id="KW-0186">Copper</keyword>
<dbReference type="Pfam" id="PF02790">
    <property type="entry name" value="COX2_TM"/>
    <property type="match status" value="1"/>
</dbReference>
<dbReference type="InterPro" id="IPR002429">
    <property type="entry name" value="CcO_II-like_C"/>
</dbReference>
<evidence type="ECO:0000256" key="15">
    <source>
        <dbReference type="ARBA" id="ARBA00023136"/>
    </source>
</evidence>
<evidence type="ECO:0000256" key="9">
    <source>
        <dbReference type="ARBA" id="ARBA00022723"/>
    </source>
</evidence>
<feature type="compositionally biased region" description="Basic and acidic residues" evidence="19">
    <location>
        <begin position="274"/>
        <end position="290"/>
    </location>
</feature>
<keyword evidence="9" id="KW-0479">Metal-binding</keyword>
<dbReference type="GO" id="GO:0004129">
    <property type="term" value="F:cytochrome-c oxidase activity"/>
    <property type="evidence" value="ECO:0007669"/>
    <property type="project" value="UniProtKB-UniRule"/>
</dbReference>
<keyword evidence="13 17" id="KW-0560">Oxidoreductase</keyword>
<evidence type="ECO:0000256" key="1">
    <source>
        <dbReference type="ARBA" id="ARBA00000725"/>
    </source>
</evidence>
<evidence type="ECO:0000256" key="2">
    <source>
        <dbReference type="ARBA" id="ARBA00004651"/>
    </source>
</evidence>
<evidence type="ECO:0000256" key="11">
    <source>
        <dbReference type="ARBA" id="ARBA00022982"/>
    </source>
</evidence>
<dbReference type="GO" id="GO:0005886">
    <property type="term" value="C:plasma membrane"/>
    <property type="evidence" value="ECO:0007669"/>
    <property type="project" value="UniProtKB-SubCell"/>
</dbReference>
<evidence type="ECO:0000256" key="3">
    <source>
        <dbReference type="ARBA" id="ARBA00007866"/>
    </source>
</evidence>
<dbReference type="Gene3D" id="2.60.40.420">
    <property type="entry name" value="Cupredoxins - blue copper proteins"/>
    <property type="match status" value="1"/>
</dbReference>
<dbReference type="PRINTS" id="PR01166">
    <property type="entry name" value="CYCOXIDASEII"/>
</dbReference>
<evidence type="ECO:0000256" key="14">
    <source>
        <dbReference type="ARBA" id="ARBA00023008"/>
    </source>
</evidence>
<comment type="catalytic activity">
    <reaction evidence="1 17">
        <text>2 a quinol + O2 = 2 a quinone + 2 H2O</text>
        <dbReference type="Rhea" id="RHEA:55376"/>
        <dbReference type="ChEBI" id="CHEBI:15377"/>
        <dbReference type="ChEBI" id="CHEBI:15379"/>
        <dbReference type="ChEBI" id="CHEBI:24646"/>
        <dbReference type="ChEBI" id="CHEBI:132124"/>
    </reaction>
</comment>
<dbReference type="AlphaFoldDB" id="A0A9X6WGT1"/>